<dbReference type="PANTHER" id="PTHR43206">
    <property type="entry name" value="AMINOTRANSFERASE"/>
    <property type="match status" value="1"/>
</dbReference>
<name>A0A6A4XAX6_AMPAM</name>
<evidence type="ECO:0000256" key="11">
    <source>
        <dbReference type="ARBA" id="ARBA00031787"/>
    </source>
</evidence>
<evidence type="ECO:0000256" key="5">
    <source>
        <dbReference type="ARBA" id="ARBA00022576"/>
    </source>
</evidence>
<organism evidence="13 14">
    <name type="scientific">Amphibalanus amphitrite</name>
    <name type="common">Striped barnacle</name>
    <name type="synonym">Balanus amphitrite</name>
    <dbReference type="NCBI Taxonomy" id="1232801"/>
    <lineage>
        <taxon>Eukaryota</taxon>
        <taxon>Metazoa</taxon>
        <taxon>Ecdysozoa</taxon>
        <taxon>Arthropoda</taxon>
        <taxon>Crustacea</taxon>
        <taxon>Multicrustacea</taxon>
        <taxon>Cirripedia</taxon>
        <taxon>Thoracica</taxon>
        <taxon>Thoracicalcarea</taxon>
        <taxon>Balanomorpha</taxon>
        <taxon>Balanoidea</taxon>
        <taxon>Balanidae</taxon>
        <taxon>Amphibalaninae</taxon>
        <taxon>Amphibalanus</taxon>
    </lineage>
</organism>
<evidence type="ECO:0000313" key="14">
    <source>
        <dbReference type="Proteomes" id="UP000440578"/>
    </source>
</evidence>
<evidence type="ECO:0000256" key="2">
    <source>
        <dbReference type="ARBA" id="ARBA00008954"/>
    </source>
</evidence>
<dbReference type="EC" id="2.6.1.22" evidence="3"/>
<accession>A0A6A4XAX6</accession>
<dbReference type="InterPro" id="IPR015421">
    <property type="entry name" value="PyrdxlP-dep_Trfase_major"/>
</dbReference>
<keyword evidence="7 12" id="KW-0663">Pyridoxal phosphate</keyword>
<evidence type="ECO:0000256" key="9">
    <source>
        <dbReference type="ARBA" id="ARBA00030204"/>
    </source>
</evidence>
<evidence type="ECO:0000256" key="10">
    <source>
        <dbReference type="ARBA" id="ARBA00030857"/>
    </source>
</evidence>
<dbReference type="GO" id="GO:0034386">
    <property type="term" value="F:4-aminobutyrate:2-oxoglutarate transaminase activity"/>
    <property type="evidence" value="ECO:0007669"/>
    <property type="project" value="UniProtKB-EC"/>
</dbReference>
<proteinExistence type="inferred from homology"/>
<dbReference type="CDD" id="cd00610">
    <property type="entry name" value="OAT_like"/>
    <property type="match status" value="1"/>
</dbReference>
<dbReference type="EMBL" id="VIIS01000235">
    <property type="protein sequence ID" value="KAF0311512.1"/>
    <property type="molecule type" value="Genomic_DNA"/>
</dbReference>
<dbReference type="Gene3D" id="3.40.640.10">
    <property type="entry name" value="Type I PLP-dependent aspartate aminotransferase-like (Major domain)"/>
    <property type="match status" value="1"/>
</dbReference>
<reference evidence="13 14" key="1">
    <citation type="submission" date="2019-07" db="EMBL/GenBank/DDBJ databases">
        <title>Draft genome assembly of a fouling barnacle, Amphibalanus amphitrite (Darwin, 1854): The first reference genome for Thecostraca.</title>
        <authorList>
            <person name="Kim W."/>
        </authorList>
    </citation>
    <scope>NUCLEOTIDE SEQUENCE [LARGE SCALE GENOMIC DNA]</scope>
    <source>
        <strain evidence="13">SNU_AA5</strain>
        <tissue evidence="13">Soma without cirri and trophi</tissue>
    </source>
</reference>
<dbReference type="GO" id="GO:0047298">
    <property type="term" value="F:(S)-3-amino-2-methylpropionate transaminase activity"/>
    <property type="evidence" value="ECO:0007669"/>
    <property type="project" value="UniProtKB-EC"/>
</dbReference>
<protein>
    <recommendedName>
        <fullName evidence="10">(S)-3-amino-2-methylpropionate transaminase</fullName>
        <ecNumber evidence="4">2.6.1.19</ecNumber>
        <ecNumber evidence="3">2.6.1.22</ecNumber>
    </recommendedName>
    <alternativeName>
        <fullName evidence="11">GABA aminotransferase</fullName>
    </alternativeName>
    <alternativeName>
        <fullName evidence="9">Gamma-amino-N-butyrate transaminase</fullName>
    </alternativeName>
    <alternativeName>
        <fullName evidence="8">L-AIBAT</fullName>
    </alternativeName>
</protein>
<gene>
    <name evidence="13" type="primary">ABAT</name>
    <name evidence="13" type="ORF">FJT64_017697</name>
</gene>
<evidence type="ECO:0000256" key="12">
    <source>
        <dbReference type="RuleBase" id="RU003560"/>
    </source>
</evidence>
<dbReference type="SUPFAM" id="SSF53383">
    <property type="entry name" value="PLP-dependent transferases"/>
    <property type="match status" value="1"/>
</dbReference>
<dbReference type="Gene3D" id="3.90.1150.10">
    <property type="entry name" value="Aspartate Aminotransferase, domain 1"/>
    <property type="match status" value="1"/>
</dbReference>
<evidence type="ECO:0000256" key="6">
    <source>
        <dbReference type="ARBA" id="ARBA00022679"/>
    </source>
</evidence>
<comment type="cofactor">
    <cofactor evidence="1">
        <name>pyridoxal 5'-phosphate</name>
        <dbReference type="ChEBI" id="CHEBI:597326"/>
    </cofactor>
</comment>
<dbReference type="OrthoDB" id="5419315at2759"/>
<dbReference type="Pfam" id="PF00202">
    <property type="entry name" value="Aminotran_3"/>
    <property type="match status" value="1"/>
</dbReference>
<dbReference type="GO" id="GO:0030170">
    <property type="term" value="F:pyridoxal phosphate binding"/>
    <property type="evidence" value="ECO:0007669"/>
    <property type="project" value="InterPro"/>
</dbReference>
<evidence type="ECO:0000256" key="4">
    <source>
        <dbReference type="ARBA" id="ARBA00012912"/>
    </source>
</evidence>
<dbReference type="InterPro" id="IPR015424">
    <property type="entry name" value="PyrdxlP-dep_Trfase"/>
</dbReference>
<evidence type="ECO:0000256" key="8">
    <source>
        <dbReference type="ARBA" id="ARBA00029760"/>
    </source>
</evidence>
<dbReference type="Proteomes" id="UP000440578">
    <property type="component" value="Unassembled WGS sequence"/>
</dbReference>
<dbReference type="AlphaFoldDB" id="A0A6A4XAX6"/>
<evidence type="ECO:0000313" key="13">
    <source>
        <dbReference type="EMBL" id="KAF0311512.1"/>
    </source>
</evidence>
<dbReference type="GO" id="GO:0005739">
    <property type="term" value="C:mitochondrion"/>
    <property type="evidence" value="ECO:0007669"/>
    <property type="project" value="TreeGrafter"/>
</dbReference>
<dbReference type="FunFam" id="3.40.640.10:FF:000029">
    <property type="entry name" value="4-aminobutyrate aminotransferase, mitochondrial"/>
    <property type="match status" value="1"/>
</dbReference>
<comment type="similarity">
    <text evidence="2 12">Belongs to the class-III pyridoxal-phosphate-dependent aminotransferase family.</text>
</comment>
<dbReference type="InterPro" id="IPR015422">
    <property type="entry name" value="PyrdxlP-dep_Trfase_small"/>
</dbReference>
<comment type="caution">
    <text evidence="13">The sequence shown here is derived from an EMBL/GenBank/DDBJ whole genome shotgun (WGS) entry which is preliminary data.</text>
</comment>
<keyword evidence="6 13" id="KW-0808">Transferase</keyword>
<dbReference type="NCBIfam" id="TIGR00699">
    <property type="entry name" value="GABAtrns_euk"/>
    <property type="match status" value="1"/>
</dbReference>
<sequence length="504" mass="55568">MKGAFLTSRVVRKGLQASTLQARQRSSLPEQAHQTASLVQGEPNYPVVATAIPGPKSQELMKDLNDIQAVGSVQFFVDYARSLGNYVADVDGNVLLDVYTQIASLPLGYNHPRLLRAAHSPEMTLASVNRPALGSFPDARWPQKLRSALMWLPRDMTNVQTMACGSCSNENAYKAMFIVYRNRQRGSEDLPPIEDQQSCMLNRAPGSPSLTVLSFEHAFHGRTLGSLTTTRSKPIHKVDIPALDWPVAPFPMYQYPLDQFAAENSAEDERCLQRAEEAIEEYNRAGKWVAGMVIEPIQAEGGDNHASPEFFQGLQKIARKHQMAFMIDEVQTGCGVTGKMWAHQWFGLDGPPDIVSFSKKMLTGGYYHTDKYRPNAPYRIYNTWMGDPAKVLQLEEVISVMKDDKLIENAADVGAHLMTGLNGIAERRPGLLSRIRGLGTFVAFDLPSGGQRDKLMAVLRSKGVVSGGCGDASIRMRPSLVFQRQHADIYLGALESALAELGGD</sequence>
<dbReference type="PANTHER" id="PTHR43206:SF1">
    <property type="entry name" value="4-AMINOBUTYRATE AMINOTRANSFERASE, MITOCHONDRIAL"/>
    <property type="match status" value="1"/>
</dbReference>
<dbReference type="GO" id="GO:0009450">
    <property type="term" value="P:gamma-aminobutyric acid catabolic process"/>
    <property type="evidence" value="ECO:0007669"/>
    <property type="project" value="TreeGrafter"/>
</dbReference>
<keyword evidence="14" id="KW-1185">Reference proteome</keyword>
<dbReference type="InterPro" id="IPR005814">
    <property type="entry name" value="Aminotrans_3"/>
</dbReference>
<evidence type="ECO:0000256" key="1">
    <source>
        <dbReference type="ARBA" id="ARBA00001933"/>
    </source>
</evidence>
<evidence type="ECO:0000256" key="3">
    <source>
        <dbReference type="ARBA" id="ARBA00012876"/>
    </source>
</evidence>
<dbReference type="InterPro" id="IPR004631">
    <property type="entry name" value="4NH2But_aminotransferase_euk"/>
</dbReference>
<dbReference type="EC" id="2.6.1.19" evidence="4"/>
<evidence type="ECO:0000256" key="7">
    <source>
        <dbReference type="ARBA" id="ARBA00022898"/>
    </source>
</evidence>
<keyword evidence="5 13" id="KW-0032">Aminotransferase</keyword>
<dbReference type="PIRSF" id="PIRSF000521">
    <property type="entry name" value="Transaminase_4ab_Lys_Orn"/>
    <property type="match status" value="1"/>
</dbReference>